<dbReference type="EMBL" id="WHUW01000035">
    <property type="protein sequence ID" value="KAF8433231.1"/>
    <property type="molecule type" value="Genomic_DNA"/>
</dbReference>
<accession>A0AAD4BK26</accession>
<feature type="chain" id="PRO_5041926696" evidence="1">
    <location>
        <begin position="20"/>
        <end position="62"/>
    </location>
</feature>
<dbReference type="Proteomes" id="UP001194468">
    <property type="component" value="Unassembled WGS sequence"/>
</dbReference>
<name>A0AAD4BK26_BOLED</name>
<organism evidence="2 3">
    <name type="scientific">Boletus edulis BED1</name>
    <dbReference type="NCBI Taxonomy" id="1328754"/>
    <lineage>
        <taxon>Eukaryota</taxon>
        <taxon>Fungi</taxon>
        <taxon>Dikarya</taxon>
        <taxon>Basidiomycota</taxon>
        <taxon>Agaricomycotina</taxon>
        <taxon>Agaricomycetes</taxon>
        <taxon>Agaricomycetidae</taxon>
        <taxon>Boletales</taxon>
        <taxon>Boletineae</taxon>
        <taxon>Boletaceae</taxon>
        <taxon>Boletoideae</taxon>
        <taxon>Boletus</taxon>
    </lineage>
</organism>
<evidence type="ECO:0000313" key="3">
    <source>
        <dbReference type="Proteomes" id="UP001194468"/>
    </source>
</evidence>
<keyword evidence="3" id="KW-1185">Reference proteome</keyword>
<evidence type="ECO:0000256" key="1">
    <source>
        <dbReference type="SAM" id="SignalP"/>
    </source>
</evidence>
<evidence type="ECO:0000313" key="2">
    <source>
        <dbReference type="EMBL" id="KAF8433231.1"/>
    </source>
</evidence>
<proteinExistence type="predicted"/>
<keyword evidence="1" id="KW-0732">Signal</keyword>
<dbReference type="AlphaFoldDB" id="A0AAD4BK26"/>
<sequence length="62" mass="6621">MRISSSLVYSTLYLSLATAAVISNVNGIASRDPSGGLINLDDLRVPVHVPVNVEVNDNKILK</sequence>
<gene>
    <name evidence="2" type="ORF">L210DRAFT_986931</name>
</gene>
<protein>
    <submittedName>
        <fullName evidence="2">Uncharacterized protein</fullName>
    </submittedName>
</protein>
<reference evidence="2" key="1">
    <citation type="submission" date="2019-10" db="EMBL/GenBank/DDBJ databases">
        <authorList>
            <consortium name="DOE Joint Genome Institute"/>
            <person name="Kuo A."/>
            <person name="Miyauchi S."/>
            <person name="Kiss E."/>
            <person name="Drula E."/>
            <person name="Kohler A."/>
            <person name="Sanchez-Garcia M."/>
            <person name="Andreopoulos B."/>
            <person name="Barry K.W."/>
            <person name="Bonito G."/>
            <person name="Buee M."/>
            <person name="Carver A."/>
            <person name="Chen C."/>
            <person name="Cichocki N."/>
            <person name="Clum A."/>
            <person name="Culley D."/>
            <person name="Crous P.W."/>
            <person name="Fauchery L."/>
            <person name="Girlanda M."/>
            <person name="Hayes R."/>
            <person name="Keri Z."/>
            <person name="LaButti K."/>
            <person name="Lipzen A."/>
            <person name="Lombard V."/>
            <person name="Magnuson J."/>
            <person name="Maillard F."/>
            <person name="Morin E."/>
            <person name="Murat C."/>
            <person name="Nolan M."/>
            <person name="Ohm R."/>
            <person name="Pangilinan J."/>
            <person name="Pereira M."/>
            <person name="Perotto S."/>
            <person name="Peter M."/>
            <person name="Riley R."/>
            <person name="Sitrit Y."/>
            <person name="Stielow B."/>
            <person name="Szollosi G."/>
            <person name="Zifcakova L."/>
            <person name="Stursova M."/>
            <person name="Spatafora J.W."/>
            <person name="Tedersoo L."/>
            <person name="Vaario L.-M."/>
            <person name="Yamada A."/>
            <person name="Yan M."/>
            <person name="Wang P."/>
            <person name="Xu J."/>
            <person name="Bruns T."/>
            <person name="Baldrian P."/>
            <person name="Vilgalys R."/>
            <person name="Henrissat B."/>
            <person name="Grigoriev I.V."/>
            <person name="Hibbett D."/>
            <person name="Nagy L.G."/>
            <person name="Martin F.M."/>
        </authorList>
    </citation>
    <scope>NUCLEOTIDE SEQUENCE</scope>
    <source>
        <strain evidence="2">BED1</strain>
    </source>
</reference>
<feature type="signal peptide" evidence="1">
    <location>
        <begin position="1"/>
        <end position="19"/>
    </location>
</feature>
<reference evidence="2" key="2">
    <citation type="journal article" date="2020" name="Nat. Commun.">
        <title>Large-scale genome sequencing of mycorrhizal fungi provides insights into the early evolution of symbiotic traits.</title>
        <authorList>
            <person name="Miyauchi S."/>
            <person name="Kiss E."/>
            <person name="Kuo A."/>
            <person name="Drula E."/>
            <person name="Kohler A."/>
            <person name="Sanchez-Garcia M."/>
            <person name="Morin E."/>
            <person name="Andreopoulos B."/>
            <person name="Barry K.W."/>
            <person name="Bonito G."/>
            <person name="Buee M."/>
            <person name="Carver A."/>
            <person name="Chen C."/>
            <person name="Cichocki N."/>
            <person name="Clum A."/>
            <person name="Culley D."/>
            <person name="Crous P.W."/>
            <person name="Fauchery L."/>
            <person name="Girlanda M."/>
            <person name="Hayes R.D."/>
            <person name="Keri Z."/>
            <person name="LaButti K."/>
            <person name="Lipzen A."/>
            <person name="Lombard V."/>
            <person name="Magnuson J."/>
            <person name="Maillard F."/>
            <person name="Murat C."/>
            <person name="Nolan M."/>
            <person name="Ohm R.A."/>
            <person name="Pangilinan J."/>
            <person name="Pereira M.F."/>
            <person name="Perotto S."/>
            <person name="Peter M."/>
            <person name="Pfister S."/>
            <person name="Riley R."/>
            <person name="Sitrit Y."/>
            <person name="Stielow J.B."/>
            <person name="Szollosi G."/>
            <person name="Zifcakova L."/>
            <person name="Stursova M."/>
            <person name="Spatafora J.W."/>
            <person name="Tedersoo L."/>
            <person name="Vaario L.M."/>
            <person name="Yamada A."/>
            <person name="Yan M."/>
            <person name="Wang P."/>
            <person name="Xu J."/>
            <person name="Bruns T."/>
            <person name="Baldrian P."/>
            <person name="Vilgalys R."/>
            <person name="Dunand C."/>
            <person name="Henrissat B."/>
            <person name="Grigoriev I.V."/>
            <person name="Hibbett D."/>
            <person name="Nagy L.G."/>
            <person name="Martin F.M."/>
        </authorList>
    </citation>
    <scope>NUCLEOTIDE SEQUENCE</scope>
    <source>
        <strain evidence="2">BED1</strain>
    </source>
</reference>
<comment type="caution">
    <text evidence="2">The sequence shown here is derived from an EMBL/GenBank/DDBJ whole genome shotgun (WGS) entry which is preliminary data.</text>
</comment>